<feature type="compositionally biased region" description="Low complexity" evidence="2">
    <location>
        <begin position="337"/>
        <end position="346"/>
    </location>
</feature>
<evidence type="ECO:0000313" key="4">
    <source>
        <dbReference type="EMBL" id="WZN62292.1"/>
    </source>
</evidence>
<protein>
    <submittedName>
        <fullName evidence="4">SAC3 family protein</fullName>
    </submittedName>
</protein>
<keyword evidence="5" id="KW-1185">Reference proteome</keyword>
<dbReference type="Proteomes" id="UP001472866">
    <property type="component" value="Chromosome 05"/>
</dbReference>
<feature type="domain" description="PCI" evidence="3">
    <location>
        <begin position="577"/>
        <end position="757"/>
    </location>
</feature>
<feature type="region of interest" description="Disordered" evidence="2">
    <location>
        <begin position="327"/>
        <end position="366"/>
    </location>
</feature>
<feature type="compositionally biased region" description="Gly residues" evidence="2">
    <location>
        <begin position="51"/>
        <end position="85"/>
    </location>
</feature>
<feature type="compositionally biased region" description="Low complexity" evidence="2">
    <location>
        <begin position="131"/>
        <end position="159"/>
    </location>
</feature>
<dbReference type="PANTHER" id="PTHR12436">
    <property type="entry name" value="80 KDA MCM3-ASSOCIATED PROTEIN"/>
    <property type="match status" value="1"/>
</dbReference>
<dbReference type="EMBL" id="CP151505">
    <property type="protein sequence ID" value="WZN62292.1"/>
    <property type="molecule type" value="Genomic_DNA"/>
</dbReference>
<evidence type="ECO:0000256" key="1">
    <source>
        <dbReference type="ARBA" id="ARBA00038443"/>
    </source>
</evidence>
<feature type="compositionally biased region" description="Gly residues" evidence="2">
    <location>
        <begin position="103"/>
        <end position="113"/>
    </location>
</feature>
<feature type="compositionally biased region" description="Polar residues" evidence="2">
    <location>
        <begin position="178"/>
        <end position="198"/>
    </location>
</feature>
<feature type="compositionally biased region" description="Low complexity" evidence="2">
    <location>
        <begin position="393"/>
        <end position="402"/>
    </location>
</feature>
<evidence type="ECO:0000256" key="2">
    <source>
        <dbReference type="SAM" id="MobiDB-lite"/>
    </source>
</evidence>
<dbReference type="PANTHER" id="PTHR12436:SF3">
    <property type="entry name" value="GERMINAL-CENTER ASSOCIATED NUCLEAR PROTEIN"/>
    <property type="match status" value="1"/>
</dbReference>
<dbReference type="InterPro" id="IPR005062">
    <property type="entry name" value="SAC3/GANP/THP3_conserved"/>
</dbReference>
<dbReference type="PROSITE" id="PS50250">
    <property type="entry name" value="PCI"/>
    <property type="match status" value="1"/>
</dbReference>
<dbReference type="Gene3D" id="1.25.40.990">
    <property type="match status" value="1"/>
</dbReference>
<feature type="region of interest" description="Disordered" evidence="2">
    <location>
        <begin position="819"/>
        <end position="930"/>
    </location>
</feature>
<dbReference type="Pfam" id="PF03399">
    <property type="entry name" value="SAC3_GANP"/>
    <property type="match status" value="1"/>
</dbReference>
<accession>A0AAX4P7V9</accession>
<dbReference type="GO" id="GO:0070390">
    <property type="term" value="C:transcription export complex 2"/>
    <property type="evidence" value="ECO:0007669"/>
    <property type="project" value="TreeGrafter"/>
</dbReference>
<name>A0AAX4P7V9_9CHLO</name>
<feature type="region of interest" description="Disordered" evidence="2">
    <location>
        <begin position="977"/>
        <end position="1026"/>
    </location>
</feature>
<feature type="compositionally biased region" description="Gly residues" evidence="2">
    <location>
        <begin position="7"/>
        <end position="18"/>
    </location>
</feature>
<dbReference type="AlphaFoldDB" id="A0AAX4P7V9"/>
<feature type="region of interest" description="Disordered" evidence="2">
    <location>
        <begin position="378"/>
        <end position="425"/>
    </location>
</feature>
<feature type="compositionally biased region" description="Low complexity" evidence="2">
    <location>
        <begin position="199"/>
        <end position="214"/>
    </location>
</feature>
<organism evidence="4 5">
    <name type="scientific">Chloropicon roscoffensis</name>
    <dbReference type="NCBI Taxonomy" id="1461544"/>
    <lineage>
        <taxon>Eukaryota</taxon>
        <taxon>Viridiplantae</taxon>
        <taxon>Chlorophyta</taxon>
        <taxon>Chloropicophyceae</taxon>
        <taxon>Chloropicales</taxon>
        <taxon>Chloropicaceae</taxon>
        <taxon>Chloropicon</taxon>
    </lineage>
</organism>
<proteinExistence type="inferred from homology"/>
<comment type="similarity">
    <text evidence="1">Belongs to the SAC3 family.</text>
</comment>
<feature type="compositionally biased region" description="Basic and acidic residues" evidence="2">
    <location>
        <begin position="270"/>
        <end position="286"/>
    </location>
</feature>
<feature type="compositionally biased region" description="Low complexity" evidence="2">
    <location>
        <begin position="250"/>
        <end position="268"/>
    </location>
</feature>
<dbReference type="InterPro" id="IPR000717">
    <property type="entry name" value="PCI_dom"/>
</dbReference>
<feature type="region of interest" description="Disordered" evidence="2">
    <location>
        <begin position="1"/>
        <end position="303"/>
    </location>
</feature>
<reference evidence="4 5" key="1">
    <citation type="submission" date="2024-03" db="EMBL/GenBank/DDBJ databases">
        <title>Complete genome sequence of the green alga Chloropicon roscoffensis RCC1871.</title>
        <authorList>
            <person name="Lemieux C."/>
            <person name="Pombert J.-F."/>
            <person name="Otis C."/>
            <person name="Turmel M."/>
        </authorList>
    </citation>
    <scope>NUCLEOTIDE SEQUENCE [LARGE SCALE GENOMIC DNA]</scope>
    <source>
        <strain evidence="4 5">RCC1871</strain>
    </source>
</reference>
<feature type="compositionally biased region" description="Low complexity" evidence="2">
    <location>
        <begin position="86"/>
        <end position="95"/>
    </location>
</feature>
<feature type="compositionally biased region" description="Low complexity" evidence="2">
    <location>
        <begin position="826"/>
        <end position="837"/>
    </location>
</feature>
<feature type="compositionally biased region" description="Pro residues" evidence="2">
    <location>
        <begin position="403"/>
        <end position="419"/>
    </location>
</feature>
<dbReference type="GO" id="GO:0006406">
    <property type="term" value="P:mRNA export from nucleus"/>
    <property type="evidence" value="ECO:0007669"/>
    <property type="project" value="TreeGrafter"/>
</dbReference>
<sequence length="1254" mass="133541">MSFQPSGGFGFGSGGSSGFGSTPPSPSSPSPFGTGHQKSHNASSKSSFHAGKGGAQGFGSGGGGGFGGFHGGQGAQGGGFGGFGSGSKPSTSTSRGKGRGRGRGSYGFGGSRGANGAQHKAAPASSGFGFGSATQSISPSSSPPASSFGFGSPSPSTPGTTGGGFQQNNNSNVGRAFGSSNQWKRQPSGGSVATGSADPSNSFGFSASGGSQKQAGGGGGPGASKAFRPSSSGKQTAKAFGKGKGKGKAKLSGLSASAPSFAPAAAAAVEDSKGSQKRSFTWERKPAAGGAAQGSAEDNGAALMQKKRELAKKISELERMKREAIKRMPKFAGGSGSSSAPKAKPAQVVRKKRPDGAPKAGETEMERLKREAISRMPTFAGGSKLAPSKAFRAAPKPALATPKPKPSRPAPAAPSPAPAAPAADGAHAPIVGTCEAMCPDAELDRRFRTNDFDELEQPNDDYPGLGVEELSVKRFARTITEEDRQPDRLRTRGALGRTMSHLLSLMESKRTTFEKVHRFLWDRYRAIRTDMSIQHIKDSFAVGCLEQMIRFHIIAEHELCEETASVSNPHGFNSHLNVEQMYKCLTSLFVLYEDLAKQGEPCENEPEFRAYYLLLTMDTHGKYRRDKSAHTFALSKMRPEILHSGFVQFAVQLNSAYHEGNFVKFFEVVSRSPYLVACILHAYFVPARRRAIRLLDLGAYGRGRTVPLSFVQRVLLADSAEEAAQIVNECGLEVRQDPVEGMVVGVGGRKYVEPEESHRKMSAFISSLRSRMRFSEHCTTATDVPVDLLPRGLLVSSGARPPRQMRRVAPKVVPALPAAFPPGPAAKPAAQEPAESPRNSPAFGGADTGTAQPSPAFPTFGAANGGGFDKIGSPAPAAQPFVFSSSQAPPQPSLGGEAQPFSFGQPGQDNSKRRRQQSVSPTTAPVEKKMAKIAVPPAGPGAAPAMVGLPLAPPSPTAEAREAARCLEEDARRARELAAEAERAAAEAERARQEAVRAEEERERERARREEEERQRQERIRREREERQRRVRVLEGELKRRFVDLVHRRLVAARLGRLWRARARLLAERRVEALKKCSLSTAILSKGMLGMSITGDARAWRPKLREEEKEAVEAIWPEAVPGAMAAPSAAASEPGREVLPAEELLEELTSALRAARDLSPHLCGSSLASMLGKILDDWLGWAARCPELDEGDRVEVCVALKELSQGVPTAGDFAGIYQYFSGRLRDLEVLHRPVWGDRKPLGKFELLGNLSLGL</sequence>
<dbReference type="InterPro" id="IPR045107">
    <property type="entry name" value="SAC3/GANP/THP3"/>
</dbReference>
<feature type="region of interest" description="Disordered" evidence="2">
    <location>
        <begin position="946"/>
        <end position="965"/>
    </location>
</feature>
<evidence type="ECO:0000259" key="3">
    <source>
        <dbReference type="PROSITE" id="PS50250"/>
    </source>
</evidence>
<evidence type="ECO:0000313" key="5">
    <source>
        <dbReference type="Proteomes" id="UP001472866"/>
    </source>
</evidence>
<gene>
    <name evidence="4" type="ORF">HKI87_05g38280</name>
</gene>
<dbReference type="GO" id="GO:0005737">
    <property type="term" value="C:cytoplasm"/>
    <property type="evidence" value="ECO:0007669"/>
    <property type="project" value="TreeGrafter"/>
</dbReference>